<gene>
    <name evidence="8" type="ORF">DGI_1900</name>
</gene>
<dbReference type="SUPFAM" id="SSF48019">
    <property type="entry name" value="post-AAA+ oligomerization domain-like"/>
    <property type="match status" value="1"/>
</dbReference>
<keyword evidence="4" id="KW-0235">DNA replication</keyword>
<dbReference type="EMBL" id="CP006585">
    <property type="protein sequence ID" value="AGW13684.1"/>
    <property type="molecule type" value="Genomic_DNA"/>
</dbReference>
<dbReference type="OrthoDB" id="5443838at2"/>
<evidence type="ECO:0000313" key="8">
    <source>
        <dbReference type="EMBL" id="AGW13684.1"/>
    </source>
</evidence>
<dbReference type="InterPro" id="IPR008921">
    <property type="entry name" value="DNA_pol3_clamp-load_cplx_C"/>
</dbReference>
<evidence type="ECO:0000256" key="7">
    <source>
        <dbReference type="ARBA" id="ARBA00049244"/>
    </source>
</evidence>
<dbReference type="Gene3D" id="1.20.272.10">
    <property type="match status" value="1"/>
</dbReference>
<comment type="similarity">
    <text evidence="6">Belongs to the DNA polymerase HolA subunit family.</text>
</comment>
<dbReference type="PANTHER" id="PTHR34388">
    <property type="entry name" value="DNA POLYMERASE III SUBUNIT DELTA"/>
    <property type="match status" value="1"/>
</dbReference>
<dbReference type="PATRIC" id="fig|1121448.10.peg.1861"/>
<evidence type="ECO:0000256" key="4">
    <source>
        <dbReference type="ARBA" id="ARBA00022705"/>
    </source>
</evidence>
<dbReference type="SUPFAM" id="SSF52540">
    <property type="entry name" value="P-loop containing nucleoside triphosphate hydrolases"/>
    <property type="match status" value="1"/>
</dbReference>
<dbReference type="KEGG" id="dgg:DGI_1900"/>
<keyword evidence="5" id="KW-0239">DNA-directed DNA polymerase</keyword>
<dbReference type="RefSeq" id="WP_021760554.1">
    <property type="nucleotide sequence ID" value="NC_022444.1"/>
</dbReference>
<evidence type="ECO:0000256" key="5">
    <source>
        <dbReference type="ARBA" id="ARBA00022932"/>
    </source>
</evidence>
<evidence type="ECO:0000256" key="2">
    <source>
        <dbReference type="ARBA" id="ARBA00022679"/>
    </source>
</evidence>
<dbReference type="NCBIfam" id="TIGR01128">
    <property type="entry name" value="holA"/>
    <property type="match status" value="1"/>
</dbReference>
<accession>T2GBY7</accession>
<organism evidence="8 9">
    <name type="scientific">Megalodesulfovibrio gigas (strain ATCC 19364 / DSM 1382 / NCIMB 9332 / VKM B-1759)</name>
    <name type="common">Desulfovibrio gigas</name>
    <dbReference type="NCBI Taxonomy" id="1121448"/>
    <lineage>
        <taxon>Bacteria</taxon>
        <taxon>Pseudomonadati</taxon>
        <taxon>Thermodesulfobacteriota</taxon>
        <taxon>Desulfovibrionia</taxon>
        <taxon>Desulfovibrionales</taxon>
        <taxon>Desulfovibrionaceae</taxon>
        <taxon>Megalodesulfovibrio</taxon>
    </lineage>
</organism>
<dbReference type="GO" id="GO:0009360">
    <property type="term" value="C:DNA polymerase III complex"/>
    <property type="evidence" value="ECO:0007669"/>
    <property type="project" value="TreeGrafter"/>
</dbReference>
<keyword evidence="2" id="KW-0808">Transferase</keyword>
<dbReference type="GO" id="GO:0003677">
    <property type="term" value="F:DNA binding"/>
    <property type="evidence" value="ECO:0007669"/>
    <property type="project" value="InterPro"/>
</dbReference>
<sequence>MAKPRPPYFFLVCPDSRLLQERIEQLAAGNASGWERHVFWGEEGLADRFWNLLTLENMLGVPRLLVVRHAEKLKVDAWQHLNAALNRCSSQAWPFFCLEGDWDRGKPKLPEPLKDFRGKPPLPCWSAAVDRGWIWQSPGLTAADIRRRLQEWARAEGLTLDADALQALQAVLPLNASALEGELEKLLLASRETGVITPAMAALVNDTSDLDLFAFLEMVQRGGGGDAAGAVTLWKKVLENALGGQQSITFGFLAVAARELRILWQIRHDEPVQLPPFILNKKLALARRLSEAAIARGLELLLEAERGIKSGEKDDSQALELLIAGLAQALGPPARQASPRSGGRP</sequence>
<dbReference type="GO" id="GO:0006261">
    <property type="term" value="P:DNA-templated DNA replication"/>
    <property type="evidence" value="ECO:0007669"/>
    <property type="project" value="TreeGrafter"/>
</dbReference>
<evidence type="ECO:0000313" key="9">
    <source>
        <dbReference type="Proteomes" id="UP000016587"/>
    </source>
</evidence>
<keyword evidence="9" id="KW-1185">Reference proteome</keyword>
<reference evidence="9" key="2">
    <citation type="submission" date="2013-07" db="EMBL/GenBank/DDBJ databases">
        <authorList>
            <person name="Morais-Silva F.O."/>
            <person name="Rezende A.M."/>
            <person name="Pimentel C."/>
            <person name="Resende D.M."/>
            <person name="Santos C.I."/>
            <person name="Clemente C."/>
            <person name="de Oliveira L.M."/>
            <person name="da Silva S.M."/>
            <person name="Costa D.A."/>
            <person name="Varela-Raposo A."/>
            <person name="Horacio E.C.A."/>
            <person name="Matos M."/>
            <person name="Flores O."/>
            <person name="Ruiz J.C."/>
            <person name="Rodrigues-Pousada C."/>
        </authorList>
    </citation>
    <scope>NUCLEOTIDE SEQUENCE [LARGE SCALE GENOMIC DNA]</scope>
    <source>
        <strain evidence="9">ATCC 19364 / DSM 1382 / NCIMB 9332 / VKM B-1759</strain>
    </source>
</reference>
<dbReference type="InterPro" id="IPR027417">
    <property type="entry name" value="P-loop_NTPase"/>
</dbReference>
<dbReference type="InterPro" id="IPR005790">
    <property type="entry name" value="DNA_polIII_delta"/>
</dbReference>
<comment type="catalytic activity">
    <reaction evidence="7">
        <text>DNA(n) + a 2'-deoxyribonucleoside 5'-triphosphate = DNA(n+1) + diphosphate</text>
        <dbReference type="Rhea" id="RHEA:22508"/>
        <dbReference type="Rhea" id="RHEA-COMP:17339"/>
        <dbReference type="Rhea" id="RHEA-COMP:17340"/>
        <dbReference type="ChEBI" id="CHEBI:33019"/>
        <dbReference type="ChEBI" id="CHEBI:61560"/>
        <dbReference type="ChEBI" id="CHEBI:173112"/>
        <dbReference type="EC" id="2.7.7.7"/>
    </reaction>
</comment>
<dbReference type="PANTHER" id="PTHR34388:SF1">
    <property type="entry name" value="DNA POLYMERASE III SUBUNIT DELTA"/>
    <property type="match status" value="1"/>
</dbReference>
<dbReference type="GO" id="GO:0003887">
    <property type="term" value="F:DNA-directed DNA polymerase activity"/>
    <property type="evidence" value="ECO:0007669"/>
    <property type="project" value="UniProtKB-KW"/>
</dbReference>
<reference evidence="8 9" key="1">
    <citation type="journal article" date="2013" name="J. Bacteriol.">
        <title>Roles of HynAB and Ech, the only two hydrogenases found in the model sulfate reducer Desulfovibrio gigas.</title>
        <authorList>
            <person name="Morais-Silva F.O."/>
            <person name="Santos C.I."/>
            <person name="Rodrigues R."/>
            <person name="Pereira I.A."/>
            <person name="Rodrigues-Pousada C."/>
        </authorList>
    </citation>
    <scope>NUCLEOTIDE SEQUENCE [LARGE SCALE GENOMIC DNA]</scope>
    <source>
        <strain evidence="9">ATCC 19364 / DSM 1382 / NCIMB 9332 / VKM B-1759</strain>
    </source>
</reference>
<proteinExistence type="inferred from homology"/>
<dbReference type="EC" id="2.7.7.7" evidence="1"/>
<evidence type="ECO:0000256" key="6">
    <source>
        <dbReference type="ARBA" id="ARBA00034754"/>
    </source>
</evidence>
<dbReference type="AlphaFoldDB" id="T2GBY7"/>
<dbReference type="STRING" id="1121448.DGI_1900"/>
<protein>
    <recommendedName>
        <fullName evidence="1">DNA-directed DNA polymerase</fullName>
        <ecNumber evidence="1">2.7.7.7</ecNumber>
    </recommendedName>
</protein>
<dbReference type="Proteomes" id="UP000016587">
    <property type="component" value="Chromosome"/>
</dbReference>
<name>T2GBY7_MEGG1</name>
<dbReference type="HOGENOM" id="CLU_810685_0_0_7"/>
<evidence type="ECO:0000256" key="1">
    <source>
        <dbReference type="ARBA" id="ARBA00012417"/>
    </source>
</evidence>
<dbReference type="eggNOG" id="COG1466">
    <property type="taxonomic scope" value="Bacteria"/>
</dbReference>
<evidence type="ECO:0000256" key="3">
    <source>
        <dbReference type="ARBA" id="ARBA00022695"/>
    </source>
</evidence>
<keyword evidence="3" id="KW-0548">Nucleotidyltransferase</keyword>